<keyword evidence="1" id="KW-0812">Transmembrane</keyword>
<evidence type="ECO:0000256" key="1">
    <source>
        <dbReference type="SAM" id="Phobius"/>
    </source>
</evidence>
<evidence type="ECO:0008006" key="4">
    <source>
        <dbReference type="Google" id="ProtNLM"/>
    </source>
</evidence>
<feature type="transmembrane region" description="Helical" evidence="1">
    <location>
        <begin position="126"/>
        <end position="153"/>
    </location>
</feature>
<reference evidence="2 3" key="1">
    <citation type="journal article" date="2011" name="J. Bacteriol.">
        <title>Complete genome sequence of the cellulose-degrading bacterium Cellulosilyticum lentocellum.</title>
        <authorList>
            <consortium name="US DOE Joint Genome Institute"/>
            <person name="Miller D.A."/>
            <person name="Suen G."/>
            <person name="Bruce D."/>
            <person name="Copeland A."/>
            <person name="Cheng J.F."/>
            <person name="Detter C."/>
            <person name="Goodwin L.A."/>
            <person name="Han C.S."/>
            <person name="Hauser L.J."/>
            <person name="Land M.L."/>
            <person name="Lapidus A."/>
            <person name="Lucas S."/>
            <person name="Meincke L."/>
            <person name="Pitluck S."/>
            <person name="Tapia R."/>
            <person name="Teshima H."/>
            <person name="Woyke T."/>
            <person name="Fox B.G."/>
            <person name="Angert E.R."/>
            <person name="Currie C.R."/>
        </authorList>
    </citation>
    <scope>NUCLEOTIDE SEQUENCE [LARGE SCALE GENOMIC DNA]</scope>
    <source>
        <strain evidence="3">ATCC 49066 / DSM 5427 / NCIMB 11756 / RHM5</strain>
    </source>
</reference>
<keyword evidence="1" id="KW-1133">Transmembrane helix</keyword>
<name>F2JIK4_CELLD</name>
<dbReference type="HOGENOM" id="CLU_051659_1_0_9"/>
<feature type="transmembrane region" description="Helical" evidence="1">
    <location>
        <begin position="174"/>
        <end position="198"/>
    </location>
</feature>
<dbReference type="AlphaFoldDB" id="F2JIK4"/>
<dbReference type="STRING" id="642492.Clole_3794"/>
<evidence type="ECO:0000313" key="3">
    <source>
        <dbReference type="Proteomes" id="UP000008467"/>
    </source>
</evidence>
<evidence type="ECO:0000313" key="2">
    <source>
        <dbReference type="EMBL" id="ADZ85474.1"/>
    </source>
</evidence>
<keyword evidence="3" id="KW-1185">Reference proteome</keyword>
<accession>F2JIK4</accession>
<feature type="transmembrane region" description="Helical" evidence="1">
    <location>
        <begin position="210"/>
        <end position="227"/>
    </location>
</feature>
<organism evidence="2 3">
    <name type="scientific">Cellulosilyticum lentocellum (strain ATCC 49066 / DSM 5427 / NCIMB 11756 / RHM5)</name>
    <name type="common">Clostridium lentocellum</name>
    <dbReference type="NCBI Taxonomy" id="642492"/>
    <lineage>
        <taxon>Bacteria</taxon>
        <taxon>Bacillati</taxon>
        <taxon>Bacillota</taxon>
        <taxon>Clostridia</taxon>
        <taxon>Lachnospirales</taxon>
        <taxon>Cellulosilyticaceae</taxon>
        <taxon>Cellulosilyticum</taxon>
    </lineage>
</organism>
<dbReference type="eggNOG" id="COG0392">
    <property type="taxonomic scope" value="Bacteria"/>
</dbReference>
<protein>
    <recommendedName>
        <fullName evidence="4">Phosphatidylglycerol lysyltransferase</fullName>
    </recommendedName>
</protein>
<dbReference type="Proteomes" id="UP000008467">
    <property type="component" value="Chromosome"/>
</dbReference>
<gene>
    <name evidence="2" type="ordered locus">Clole_3794</name>
</gene>
<dbReference type="RefSeq" id="WP_013658748.1">
    <property type="nucleotide sequence ID" value="NC_015275.1"/>
</dbReference>
<sequence length="287" mass="32145">MGFVFLKLRNFQLDIKEYVTWENSIALLLGGILIILSTVNLGIGWGKILNQLTVKKVPQKEISNIYIKSNLSKYIPGNVMQFVGRNILAKEYDISQQVITLSTIYELGILALIGSSIIILSGQLKVILNLFSLNLLIIIMIVVVVILGILVVFKITSRLQVHLRSIDYKVILKCIKCSLAFYVMGLLLMGISFVIVLYTFNSLEVTMNNVFLYIGVFILAWFVGFITPGAPGGIGIRETVLMVYMGNLFSGIHIIELVAIHRIINVISDISIYLINILLSKGRKKYE</sequence>
<dbReference type="KEGG" id="cle:Clole_3794"/>
<feature type="transmembrane region" description="Helical" evidence="1">
    <location>
        <begin position="25"/>
        <end position="46"/>
    </location>
</feature>
<feature type="transmembrane region" description="Helical" evidence="1">
    <location>
        <begin position="98"/>
        <end position="120"/>
    </location>
</feature>
<keyword evidence="1" id="KW-0472">Membrane</keyword>
<proteinExistence type="predicted"/>
<dbReference type="EMBL" id="CP002582">
    <property type="protein sequence ID" value="ADZ85474.1"/>
    <property type="molecule type" value="Genomic_DNA"/>
</dbReference>